<reference evidence="6 7" key="1">
    <citation type="submission" date="2017-02" db="EMBL/GenBank/DDBJ databases">
        <authorList>
            <person name="Peterson S.W."/>
        </authorList>
    </citation>
    <scope>NUCLEOTIDE SEQUENCE [LARGE SCALE GENOMIC DNA]</scope>
    <source>
        <strain evidence="6 7">DSM 25262</strain>
    </source>
</reference>
<name>A0A1T5MJU6_9BACT</name>
<feature type="active site" description="Nucleophile" evidence="4">
    <location>
        <position position="313"/>
    </location>
</feature>
<evidence type="ECO:0000256" key="2">
    <source>
        <dbReference type="ARBA" id="ARBA00022801"/>
    </source>
</evidence>
<dbReference type="AlphaFoldDB" id="A0A1T5MJU6"/>
<organism evidence="6 7">
    <name type="scientific">Ohtaekwangia koreensis</name>
    <dbReference type="NCBI Taxonomy" id="688867"/>
    <lineage>
        <taxon>Bacteria</taxon>
        <taxon>Pseudomonadati</taxon>
        <taxon>Bacteroidota</taxon>
        <taxon>Cytophagia</taxon>
        <taxon>Cytophagales</taxon>
        <taxon>Fulvivirgaceae</taxon>
        <taxon>Ohtaekwangia</taxon>
    </lineage>
</organism>
<proteinExistence type="inferred from homology"/>
<dbReference type="InterPro" id="IPR017853">
    <property type="entry name" value="GH"/>
</dbReference>
<dbReference type="EMBL" id="FUZU01000005">
    <property type="protein sequence ID" value="SKC88507.1"/>
    <property type="molecule type" value="Genomic_DNA"/>
</dbReference>
<dbReference type="GO" id="GO:0016985">
    <property type="term" value="F:mannan endo-1,4-beta-mannosidase activity"/>
    <property type="evidence" value="ECO:0007669"/>
    <property type="project" value="InterPro"/>
</dbReference>
<evidence type="ECO:0000259" key="5">
    <source>
        <dbReference type="PROSITE" id="PS51764"/>
    </source>
</evidence>
<feature type="domain" description="GH26" evidence="5">
    <location>
        <begin position="41"/>
        <end position="383"/>
    </location>
</feature>
<keyword evidence="2 4" id="KW-0378">Hydrolase</keyword>
<dbReference type="PANTHER" id="PTHR40079:SF4">
    <property type="entry name" value="GH26 DOMAIN-CONTAINING PROTEIN-RELATED"/>
    <property type="match status" value="1"/>
</dbReference>
<dbReference type="Gene3D" id="3.20.20.80">
    <property type="entry name" value="Glycosidases"/>
    <property type="match status" value="1"/>
</dbReference>
<evidence type="ECO:0000256" key="3">
    <source>
        <dbReference type="ARBA" id="ARBA00023295"/>
    </source>
</evidence>
<comment type="similarity">
    <text evidence="1 4">Belongs to the glycosyl hydrolase 26 family.</text>
</comment>
<gene>
    <name evidence="6" type="ORF">SAMN05660236_5610</name>
</gene>
<evidence type="ECO:0000256" key="1">
    <source>
        <dbReference type="ARBA" id="ARBA00007754"/>
    </source>
</evidence>
<evidence type="ECO:0000313" key="7">
    <source>
        <dbReference type="Proteomes" id="UP000190961"/>
    </source>
</evidence>
<evidence type="ECO:0000256" key="4">
    <source>
        <dbReference type="PROSITE-ProRule" id="PRU01100"/>
    </source>
</evidence>
<dbReference type="PRINTS" id="PR00739">
    <property type="entry name" value="GLHYDRLASE26"/>
</dbReference>
<protein>
    <submittedName>
        <fullName evidence="6">Mannan endo-1,4-beta-mannosidase</fullName>
    </submittedName>
</protein>
<accession>A0A1T5MJU6</accession>
<dbReference type="SUPFAM" id="SSF51445">
    <property type="entry name" value="(Trans)glycosidases"/>
    <property type="match status" value="1"/>
</dbReference>
<evidence type="ECO:0000313" key="6">
    <source>
        <dbReference type="EMBL" id="SKC88507.1"/>
    </source>
</evidence>
<dbReference type="GO" id="GO:0006080">
    <property type="term" value="P:substituted mannan metabolic process"/>
    <property type="evidence" value="ECO:0007669"/>
    <property type="project" value="InterPro"/>
</dbReference>
<dbReference type="InterPro" id="IPR022790">
    <property type="entry name" value="GH26_dom"/>
</dbReference>
<feature type="active site" description="Proton donor" evidence="4">
    <location>
        <position position="204"/>
    </location>
</feature>
<sequence>MFFCFACSKDKETDAMPQPENPASLTKQNVTTYMVDKNATVETVALFYNLKVMAKTSFAVGQQDAFDGFYKNTGDISDIKKTTGNDPALLGSDFMFITDKNNTGQSDNWFFQQEEKIINNVKQAYNNGMINIFCWHLREPYKEESFYVSDMTADAKAKAFKSILPGGENHEWYKKKLDKVASVFSSLKGANGELIPVIFRPFHEYDGSWFWWGAEFCTADEYKTAYRFTVDYLKNTKGVHNVLYAMSPDNSYDTKDKYLSRYPGDDYVDILGMDNYGDLSTGKGQAGSDLANKKLKIVSDLAIEKTKIAAMSETGYQITPSTTPITGWFSNYVYNALTANDIEVAFVMFWVNGGDNYFVPVSSSSNASDFVDFTNKPKALLQNELPDMYVIPN</sequence>
<keyword evidence="7" id="KW-1185">Reference proteome</keyword>
<dbReference type="Proteomes" id="UP000190961">
    <property type="component" value="Unassembled WGS sequence"/>
</dbReference>
<dbReference type="InterPro" id="IPR000805">
    <property type="entry name" value="Glyco_hydro_26"/>
</dbReference>
<keyword evidence="3 4" id="KW-0326">Glycosidase</keyword>
<dbReference type="PANTHER" id="PTHR40079">
    <property type="entry name" value="MANNAN ENDO-1,4-BETA-MANNOSIDASE E-RELATED"/>
    <property type="match status" value="1"/>
</dbReference>
<dbReference type="Pfam" id="PF02156">
    <property type="entry name" value="Glyco_hydro_26"/>
    <property type="match status" value="1"/>
</dbReference>
<dbReference type="PROSITE" id="PS51764">
    <property type="entry name" value="GH26"/>
    <property type="match status" value="1"/>
</dbReference>
<dbReference type="STRING" id="688867.SAMN05660236_5610"/>